<name>A0A0A9DLF8_ARUDO</name>
<evidence type="ECO:0000313" key="1">
    <source>
        <dbReference type="EMBL" id="JAD87513.1"/>
    </source>
</evidence>
<dbReference type="AlphaFoldDB" id="A0A0A9DLF8"/>
<dbReference type="EMBL" id="GBRH01210382">
    <property type="protein sequence ID" value="JAD87513.1"/>
    <property type="molecule type" value="Transcribed_RNA"/>
</dbReference>
<accession>A0A0A9DLF8</accession>
<sequence>MSSYTRRKSPRCSWHQPTRRTRWRCRSWLMMRTSVAYSLRPCVEPLDTLLMATSKPSSFKKPRYTAPNPPCPSFLSSAKFFVAATNSAYLNFLGPVSTTNSSASSSYSPPITSSMSMSPATSSPAVLHCLTNQTTPAPTNTRSNAHNPSTIHRITVSSFGSTVEVNSQ</sequence>
<reference evidence="1" key="1">
    <citation type="submission" date="2014-09" db="EMBL/GenBank/DDBJ databases">
        <authorList>
            <person name="Magalhaes I.L.F."/>
            <person name="Oliveira U."/>
            <person name="Santos F.R."/>
            <person name="Vidigal T.H.D.A."/>
            <person name="Brescovit A.D."/>
            <person name="Santos A.J."/>
        </authorList>
    </citation>
    <scope>NUCLEOTIDE SEQUENCE</scope>
    <source>
        <tissue evidence="1">Shoot tissue taken approximately 20 cm above the soil surface</tissue>
    </source>
</reference>
<protein>
    <submittedName>
        <fullName evidence="1">Uncharacterized protein</fullName>
    </submittedName>
</protein>
<proteinExistence type="predicted"/>
<organism evidence="1">
    <name type="scientific">Arundo donax</name>
    <name type="common">Giant reed</name>
    <name type="synonym">Donax arundinaceus</name>
    <dbReference type="NCBI Taxonomy" id="35708"/>
    <lineage>
        <taxon>Eukaryota</taxon>
        <taxon>Viridiplantae</taxon>
        <taxon>Streptophyta</taxon>
        <taxon>Embryophyta</taxon>
        <taxon>Tracheophyta</taxon>
        <taxon>Spermatophyta</taxon>
        <taxon>Magnoliopsida</taxon>
        <taxon>Liliopsida</taxon>
        <taxon>Poales</taxon>
        <taxon>Poaceae</taxon>
        <taxon>PACMAD clade</taxon>
        <taxon>Arundinoideae</taxon>
        <taxon>Arundineae</taxon>
        <taxon>Arundo</taxon>
    </lineage>
</organism>
<reference evidence="1" key="2">
    <citation type="journal article" date="2015" name="Data Brief">
        <title>Shoot transcriptome of the giant reed, Arundo donax.</title>
        <authorList>
            <person name="Barrero R.A."/>
            <person name="Guerrero F.D."/>
            <person name="Moolhuijzen P."/>
            <person name="Goolsby J.A."/>
            <person name="Tidwell J."/>
            <person name="Bellgard S.E."/>
            <person name="Bellgard M.I."/>
        </authorList>
    </citation>
    <scope>NUCLEOTIDE SEQUENCE</scope>
    <source>
        <tissue evidence="1">Shoot tissue taken approximately 20 cm above the soil surface</tissue>
    </source>
</reference>